<organism evidence="2 3">
    <name type="scientific">Paenibacillus mellifer</name>
    <dbReference type="NCBI Taxonomy" id="2937794"/>
    <lineage>
        <taxon>Bacteria</taxon>
        <taxon>Bacillati</taxon>
        <taxon>Bacillota</taxon>
        <taxon>Bacilli</taxon>
        <taxon>Bacillales</taxon>
        <taxon>Paenibacillaceae</taxon>
        <taxon>Paenibacillus</taxon>
    </lineage>
</organism>
<dbReference type="PANTHER" id="PTHR43415">
    <property type="entry name" value="SPERMIDINE N(1)-ACETYLTRANSFERASE"/>
    <property type="match status" value="1"/>
</dbReference>
<evidence type="ECO:0000259" key="1">
    <source>
        <dbReference type="PROSITE" id="PS51186"/>
    </source>
</evidence>
<dbReference type="PROSITE" id="PS51186">
    <property type="entry name" value="GNAT"/>
    <property type="match status" value="1"/>
</dbReference>
<name>A0A9X2BQD8_9BACL</name>
<keyword evidence="2" id="KW-0808">Transferase</keyword>
<comment type="caution">
    <text evidence="2">The sequence shown here is derived from an EMBL/GenBank/DDBJ whole genome shotgun (WGS) entry which is preliminary data.</text>
</comment>
<dbReference type="SUPFAM" id="SSF55729">
    <property type="entry name" value="Acyl-CoA N-acyltransferases (Nat)"/>
    <property type="match status" value="1"/>
</dbReference>
<dbReference type="NCBIfam" id="TIGR03585">
    <property type="entry name" value="PseH"/>
    <property type="match status" value="1"/>
</dbReference>
<reference evidence="2" key="1">
    <citation type="submission" date="2022-04" db="EMBL/GenBank/DDBJ databases">
        <authorList>
            <person name="Seo M.-J."/>
        </authorList>
    </citation>
    <scope>NUCLEOTIDE SEQUENCE</scope>
    <source>
        <strain evidence="2">MBLB2552</strain>
    </source>
</reference>
<dbReference type="PANTHER" id="PTHR43415:SF3">
    <property type="entry name" value="GNAT-FAMILY ACETYLTRANSFERASE"/>
    <property type="match status" value="1"/>
</dbReference>
<sequence>MLKFIRMQEKHLELILKWRTQPEITKYMFSDIEYNYYRQLEWYKTIKNDANERYWLIEMDSRLIGLVSLNSINWKDRRCYWGFYIGEESARIYGGLIVPYIFRFVFEELRFKKIMGEIMEGNEKVKQMQLIQGCRQVGVLKEHVYKYNKFHDVYLLEMLDSDWINLKNRYGNCIAEFE</sequence>
<dbReference type="Gene3D" id="3.40.630.30">
    <property type="match status" value="1"/>
</dbReference>
<dbReference type="EMBL" id="JALPRK010000019">
    <property type="protein sequence ID" value="MCK8489034.1"/>
    <property type="molecule type" value="Genomic_DNA"/>
</dbReference>
<keyword evidence="3" id="KW-1185">Reference proteome</keyword>
<dbReference type="InterPro" id="IPR016181">
    <property type="entry name" value="Acyl_CoA_acyltransferase"/>
</dbReference>
<gene>
    <name evidence="2" type="primary">pseH</name>
    <name evidence="2" type="ORF">M0651_17825</name>
</gene>
<evidence type="ECO:0000313" key="3">
    <source>
        <dbReference type="Proteomes" id="UP001139534"/>
    </source>
</evidence>
<dbReference type="GO" id="GO:0016747">
    <property type="term" value="F:acyltransferase activity, transferring groups other than amino-acyl groups"/>
    <property type="evidence" value="ECO:0007669"/>
    <property type="project" value="InterPro"/>
</dbReference>
<proteinExistence type="predicted"/>
<protein>
    <submittedName>
        <fullName evidence="2">UDP-4-amino-4, 6-dideoxy-N-acetyl-beta-L-altrosamine N-acetyltransferase</fullName>
        <ecNumber evidence="2">2.3.1.202</ecNumber>
    </submittedName>
</protein>
<accession>A0A9X2BQD8</accession>
<dbReference type="InterPro" id="IPR000182">
    <property type="entry name" value="GNAT_dom"/>
</dbReference>
<dbReference type="EC" id="2.3.1.202" evidence="2"/>
<dbReference type="RefSeq" id="WP_248553082.1">
    <property type="nucleotide sequence ID" value="NZ_JALPRK010000019.1"/>
</dbReference>
<dbReference type="Pfam" id="PF13302">
    <property type="entry name" value="Acetyltransf_3"/>
    <property type="match status" value="1"/>
</dbReference>
<dbReference type="InterPro" id="IPR020036">
    <property type="entry name" value="PseH"/>
</dbReference>
<dbReference type="AlphaFoldDB" id="A0A9X2BQD8"/>
<keyword evidence="2" id="KW-0012">Acyltransferase</keyword>
<dbReference type="Proteomes" id="UP001139534">
    <property type="component" value="Unassembled WGS sequence"/>
</dbReference>
<evidence type="ECO:0000313" key="2">
    <source>
        <dbReference type="EMBL" id="MCK8489034.1"/>
    </source>
</evidence>
<feature type="domain" description="N-acetyltransferase" evidence="1">
    <location>
        <begin position="2"/>
        <end position="160"/>
    </location>
</feature>